<gene>
    <name evidence="19" type="primary">cobS</name>
    <name evidence="20" type="ORF">JL106_12835</name>
</gene>
<keyword evidence="9 19" id="KW-0808">Transferase</keyword>
<dbReference type="PANTHER" id="PTHR34148">
    <property type="entry name" value="ADENOSYLCOBINAMIDE-GDP RIBAZOLETRANSFERASE"/>
    <property type="match status" value="1"/>
</dbReference>
<dbReference type="GO" id="GO:0008818">
    <property type="term" value="F:cobalamin 5'-phosphate synthase activity"/>
    <property type="evidence" value="ECO:0007669"/>
    <property type="project" value="UniProtKB-UniRule"/>
</dbReference>
<feature type="transmembrane region" description="Helical" evidence="19">
    <location>
        <begin position="202"/>
        <end position="221"/>
    </location>
</feature>
<accession>A0A938Y974</accession>
<reference evidence="20" key="1">
    <citation type="submission" date="2021-01" db="EMBL/GenBank/DDBJ databases">
        <title>YIM 132084 draft genome.</title>
        <authorList>
            <person name="An D."/>
        </authorList>
    </citation>
    <scope>NUCLEOTIDE SEQUENCE</scope>
    <source>
        <strain evidence="20">YIM 132084</strain>
    </source>
</reference>
<keyword evidence="7 19" id="KW-1003">Cell membrane</keyword>
<dbReference type="AlphaFoldDB" id="A0A938Y974"/>
<dbReference type="EC" id="2.7.8.26" evidence="5 19"/>
<dbReference type="GO" id="GO:0051073">
    <property type="term" value="F:adenosylcobinamide-GDP ribazoletransferase activity"/>
    <property type="evidence" value="ECO:0007669"/>
    <property type="project" value="UniProtKB-UniRule"/>
</dbReference>
<evidence type="ECO:0000256" key="10">
    <source>
        <dbReference type="ARBA" id="ARBA00022692"/>
    </source>
</evidence>
<evidence type="ECO:0000256" key="15">
    <source>
        <dbReference type="ARBA" id="ARBA00032605"/>
    </source>
</evidence>
<organism evidence="20 21">
    <name type="scientific">Nakamurella leprariae</name>
    <dbReference type="NCBI Taxonomy" id="2803911"/>
    <lineage>
        <taxon>Bacteria</taxon>
        <taxon>Bacillati</taxon>
        <taxon>Actinomycetota</taxon>
        <taxon>Actinomycetes</taxon>
        <taxon>Nakamurellales</taxon>
        <taxon>Nakamurellaceae</taxon>
        <taxon>Nakamurella</taxon>
    </lineage>
</organism>
<dbReference type="InterPro" id="IPR003805">
    <property type="entry name" value="CobS"/>
</dbReference>
<evidence type="ECO:0000256" key="7">
    <source>
        <dbReference type="ARBA" id="ARBA00022475"/>
    </source>
</evidence>
<evidence type="ECO:0000313" key="20">
    <source>
        <dbReference type="EMBL" id="MBM9468165.1"/>
    </source>
</evidence>
<keyword evidence="11 19" id="KW-0460">Magnesium</keyword>
<evidence type="ECO:0000256" key="2">
    <source>
        <dbReference type="ARBA" id="ARBA00004651"/>
    </source>
</evidence>
<evidence type="ECO:0000313" key="21">
    <source>
        <dbReference type="Proteomes" id="UP000663792"/>
    </source>
</evidence>
<dbReference type="GO" id="GO:0005886">
    <property type="term" value="C:plasma membrane"/>
    <property type="evidence" value="ECO:0007669"/>
    <property type="project" value="UniProtKB-SubCell"/>
</dbReference>
<feature type="transmembrane region" description="Helical" evidence="19">
    <location>
        <begin position="138"/>
        <end position="156"/>
    </location>
</feature>
<evidence type="ECO:0000256" key="14">
    <source>
        <dbReference type="ARBA" id="ARBA00025228"/>
    </source>
</evidence>
<evidence type="ECO:0000256" key="16">
    <source>
        <dbReference type="ARBA" id="ARBA00032853"/>
    </source>
</evidence>
<proteinExistence type="inferred from homology"/>
<evidence type="ECO:0000256" key="19">
    <source>
        <dbReference type="HAMAP-Rule" id="MF_00719"/>
    </source>
</evidence>
<evidence type="ECO:0000256" key="4">
    <source>
        <dbReference type="ARBA" id="ARBA00010561"/>
    </source>
</evidence>
<dbReference type="Pfam" id="PF02654">
    <property type="entry name" value="CobS"/>
    <property type="match status" value="1"/>
</dbReference>
<feature type="transmembrane region" description="Helical" evidence="19">
    <location>
        <begin position="57"/>
        <end position="75"/>
    </location>
</feature>
<evidence type="ECO:0000256" key="11">
    <source>
        <dbReference type="ARBA" id="ARBA00022842"/>
    </source>
</evidence>
<evidence type="ECO:0000256" key="5">
    <source>
        <dbReference type="ARBA" id="ARBA00013200"/>
    </source>
</evidence>
<comment type="function">
    <text evidence="14 19">Joins adenosylcobinamide-GDP and alpha-ribazole to generate adenosylcobalamin (Ado-cobalamin). Also synthesizes adenosylcobalamin 5'-phosphate from adenosylcobinamide-GDP and alpha-ribazole 5'-phosphate.</text>
</comment>
<dbReference type="EMBL" id="JAERWK010000016">
    <property type="protein sequence ID" value="MBM9468165.1"/>
    <property type="molecule type" value="Genomic_DNA"/>
</dbReference>
<comment type="caution">
    <text evidence="20">The sequence shown here is derived from an EMBL/GenBank/DDBJ whole genome shotgun (WGS) entry which is preliminary data.</text>
</comment>
<comment type="catalytic activity">
    <reaction evidence="17 19">
        <text>alpha-ribazole + adenosylcob(III)inamide-GDP = adenosylcob(III)alamin + GMP + H(+)</text>
        <dbReference type="Rhea" id="RHEA:16049"/>
        <dbReference type="ChEBI" id="CHEBI:10329"/>
        <dbReference type="ChEBI" id="CHEBI:15378"/>
        <dbReference type="ChEBI" id="CHEBI:18408"/>
        <dbReference type="ChEBI" id="CHEBI:58115"/>
        <dbReference type="ChEBI" id="CHEBI:60487"/>
        <dbReference type="EC" id="2.7.8.26"/>
    </reaction>
</comment>
<keyword evidence="13 19" id="KW-0472">Membrane</keyword>
<feature type="transmembrane region" description="Helical" evidence="19">
    <location>
        <begin position="112"/>
        <end position="132"/>
    </location>
</feature>
<dbReference type="GO" id="GO:0009236">
    <property type="term" value="P:cobalamin biosynthetic process"/>
    <property type="evidence" value="ECO:0007669"/>
    <property type="project" value="UniProtKB-UniRule"/>
</dbReference>
<evidence type="ECO:0000256" key="13">
    <source>
        <dbReference type="ARBA" id="ARBA00023136"/>
    </source>
</evidence>
<evidence type="ECO:0000256" key="18">
    <source>
        <dbReference type="ARBA" id="ARBA00049504"/>
    </source>
</evidence>
<keyword evidence="12 19" id="KW-1133">Transmembrane helix</keyword>
<comment type="similarity">
    <text evidence="4 19">Belongs to the CobS family.</text>
</comment>
<name>A0A938Y974_9ACTN</name>
<dbReference type="HAMAP" id="MF_00719">
    <property type="entry name" value="CobS"/>
    <property type="match status" value="1"/>
</dbReference>
<evidence type="ECO:0000256" key="6">
    <source>
        <dbReference type="ARBA" id="ARBA00015850"/>
    </source>
</evidence>
<keyword evidence="21" id="KW-1185">Reference proteome</keyword>
<evidence type="ECO:0000256" key="12">
    <source>
        <dbReference type="ARBA" id="ARBA00022989"/>
    </source>
</evidence>
<evidence type="ECO:0000256" key="1">
    <source>
        <dbReference type="ARBA" id="ARBA00001946"/>
    </source>
</evidence>
<evidence type="ECO:0000256" key="8">
    <source>
        <dbReference type="ARBA" id="ARBA00022573"/>
    </source>
</evidence>
<dbReference type="PANTHER" id="PTHR34148:SF1">
    <property type="entry name" value="ADENOSYLCOBINAMIDE-GDP RIBAZOLETRANSFERASE"/>
    <property type="match status" value="1"/>
</dbReference>
<feature type="transmembrane region" description="Helical" evidence="19">
    <location>
        <begin position="31"/>
        <end position="51"/>
    </location>
</feature>
<evidence type="ECO:0000256" key="17">
    <source>
        <dbReference type="ARBA" id="ARBA00048623"/>
    </source>
</evidence>
<sequence>MLTDGLRLAVGTLTVLRVPAPRRIDRARAGVAMGLAPLAVLPLGAWVGALAWLGSLLAVPALVTAGLAVATVAVATRGLHLDGLADTADGLAASFDREQALAVMRTGDIGPAGVVTATLTVLLQVAALAAVLARPSGWLLAGLLVVLARIALAAGCRRGVPAARPEGLGATVAGSVPGWVGPVWLLLAGGAAAAAMTATGRPWWQGVAAVVVAAAAVLLLLRRCVRRLGGTTGDVMGAMVETAVTALLVVGAAG</sequence>
<protein>
    <recommendedName>
        <fullName evidence="6 19">Adenosylcobinamide-GDP ribazoletransferase</fullName>
        <ecNumber evidence="5 19">2.7.8.26</ecNumber>
    </recommendedName>
    <alternativeName>
        <fullName evidence="16 19">Cobalamin synthase</fullName>
    </alternativeName>
    <alternativeName>
        <fullName evidence="15 19">Cobalamin-5'-phosphate synthase</fullName>
    </alternativeName>
</protein>
<comment type="pathway">
    <text evidence="3 19">Cofactor biosynthesis; adenosylcobalamin biosynthesis; adenosylcobalamin from cob(II)yrinate a,c-diamide: step 7/7.</text>
</comment>
<dbReference type="Proteomes" id="UP000663792">
    <property type="component" value="Unassembled WGS sequence"/>
</dbReference>
<evidence type="ECO:0000256" key="9">
    <source>
        <dbReference type="ARBA" id="ARBA00022679"/>
    </source>
</evidence>
<feature type="transmembrane region" description="Helical" evidence="19">
    <location>
        <begin position="168"/>
        <end position="196"/>
    </location>
</feature>
<comment type="catalytic activity">
    <reaction evidence="18 19">
        <text>alpha-ribazole 5'-phosphate + adenosylcob(III)inamide-GDP = adenosylcob(III)alamin 5'-phosphate + GMP + H(+)</text>
        <dbReference type="Rhea" id="RHEA:23560"/>
        <dbReference type="ChEBI" id="CHEBI:15378"/>
        <dbReference type="ChEBI" id="CHEBI:57918"/>
        <dbReference type="ChEBI" id="CHEBI:58115"/>
        <dbReference type="ChEBI" id="CHEBI:60487"/>
        <dbReference type="ChEBI" id="CHEBI:60493"/>
        <dbReference type="EC" id="2.7.8.26"/>
    </reaction>
</comment>
<keyword evidence="10 19" id="KW-0812">Transmembrane</keyword>
<keyword evidence="8 19" id="KW-0169">Cobalamin biosynthesis</keyword>
<comment type="subcellular location">
    <subcellularLocation>
        <location evidence="2 19">Cell membrane</location>
        <topology evidence="2 19">Multi-pass membrane protein</topology>
    </subcellularLocation>
</comment>
<comment type="cofactor">
    <cofactor evidence="1 19">
        <name>Mg(2+)</name>
        <dbReference type="ChEBI" id="CHEBI:18420"/>
    </cofactor>
</comment>
<evidence type="ECO:0000256" key="3">
    <source>
        <dbReference type="ARBA" id="ARBA00004663"/>
    </source>
</evidence>